<dbReference type="AlphaFoldDB" id="A0A3S5H6E5"/>
<protein>
    <submittedName>
        <fullName evidence="2">Uncharacterized protein</fullName>
    </submittedName>
</protein>
<name>A0A3S5H6E5_LEIDO</name>
<sequence>MQKTKPVVTATTTPPKAAQAPKEPTITIISSDGEAFSLIPSTIAHSHLLEDAVRRWAEVYQAKVKERSGAPCTPTDANDDEGDATADDLEETPDENYIARFYEETASDVTATSGALEDVGTGGGAGVAPPPSGRGTATAAAAANADDDDDAGSKRQQRRPHAARTKSARTRDEEGAHHPKKVAPPFELADADEGTSAARRASGDTESNLRGADNGDTDSDRTASVLPSSVESSMSSTSSPLKSQSNGGTPTRTSGAAGVSTELAGVPRSTHTPHLDTHAQPSPMSTASLRHSTAAVGVEASRSGNLCSTPTGAAAHASTATAATTKSRSARSPVATVTSPSSRSSHVSQSTLMDTDQSTPSVLSGEEGEESEEERGRDEGAAGASGGKRPSRDSRNLGDEGLDSVEVSSSSPELMPQSGSPANTTAAMPNGRGARRHRDPVVSTSSSFTSNTTSSSSHLTTSGGGRSKGHRRSSTVVKVGAAEADDDFDEEAKGDAARADVRVALDTAAAAAMASTGSARSGSGRPSTSPPPPDWCSPSSCHQRTPCMTDEDDVGAMIAEDGLGAQGGISPALRSSRTESIGCFSPSTKPPLAPGAGGTATVSVPSPMDHTSLTSATPAATPASAAAETALATKRNSGGAGVKPLTSSLAYAGGIRITSSAIVLDLVRSASPCASPSSGKAAAAVPVAQSAASAAGAPPTAAASTVNIRSSTLLVCIKYMKHFAEAEAQAAAGAAAAGKRRKHLRHKYRRHKYRRGRHGSDSSGNDDDKDSSATGTSSASSLSITSGSSSDNSDEDDADTEVSTVSDSSFSPMSIGAPPGGPCASGGAVRRGYLAGAARGTGPGTPGSPLGGPTAIPAPLTAPLVALLSPWEKDFLYMDLLGAPETVLTASHAILDVCPGFDYGSPSVHLGDVKVKAALMAPPPPPEGVRTLIEVMAAAKQLQIEPLHALCAGWLADFMIRASYGATDNFEAAHLIRQCLRVTSDWSRRETDCLKIENEWPANEESE</sequence>
<dbReference type="VEuPathDB" id="TriTrypDB:LdCL_090018800"/>
<feature type="region of interest" description="Disordered" evidence="1">
    <location>
        <begin position="735"/>
        <end position="824"/>
    </location>
</feature>
<feature type="region of interest" description="Disordered" evidence="1">
    <location>
        <begin position="106"/>
        <end position="482"/>
    </location>
</feature>
<dbReference type="OrthoDB" id="251018at2759"/>
<evidence type="ECO:0000256" key="1">
    <source>
        <dbReference type="SAM" id="MobiDB-lite"/>
    </source>
</evidence>
<feature type="compositionally biased region" description="Low complexity" evidence="1">
    <location>
        <begin position="611"/>
        <end position="621"/>
    </location>
</feature>
<dbReference type="VEuPathDB" id="TriTrypDB:LDHU3_09.1470"/>
<feature type="compositionally biased region" description="Basic residues" evidence="1">
    <location>
        <begin position="738"/>
        <end position="757"/>
    </location>
</feature>
<feature type="region of interest" description="Disordered" evidence="1">
    <location>
        <begin position="64"/>
        <end position="93"/>
    </location>
</feature>
<reference evidence="2 3" key="1">
    <citation type="journal article" date="2018" name="Sci. Rep.">
        <title>A complete Leishmania donovani reference genome identifies novel genetic variations associated with virulence.</title>
        <authorList>
            <person name="Lypaczewski P."/>
            <person name="Hoshizaki J."/>
            <person name="Zhang W.-W."/>
            <person name="McCall L.-I."/>
            <person name="Torcivia-Rodriguez J."/>
            <person name="Simonyan V."/>
            <person name="Kaur A."/>
            <person name="Dewar K."/>
            <person name="Matlashewski G."/>
        </authorList>
    </citation>
    <scope>NUCLEOTIDE SEQUENCE [LARGE SCALE GENOMIC DNA]</scope>
    <source>
        <strain evidence="2 3">LdCL</strain>
    </source>
</reference>
<feature type="compositionally biased region" description="Acidic residues" evidence="1">
    <location>
        <begin position="77"/>
        <end position="93"/>
    </location>
</feature>
<feature type="compositionally biased region" description="Polar residues" evidence="1">
    <location>
        <begin position="352"/>
        <end position="362"/>
    </location>
</feature>
<dbReference type="Proteomes" id="UP000274082">
    <property type="component" value="Chromosome 9"/>
</dbReference>
<feature type="region of interest" description="Disordered" evidence="1">
    <location>
        <begin position="1"/>
        <end position="21"/>
    </location>
</feature>
<feature type="compositionally biased region" description="Low complexity" evidence="1">
    <location>
        <begin position="133"/>
        <end position="144"/>
    </location>
</feature>
<feature type="compositionally biased region" description="Low complexity" evidence="1">
    <location>
        <begin position="514"/>
        <end position="527"/>
    </location>
</feature>
<dbReference type="EMBL" id="CP029508">
    <property type="protein sequence ID" value="AYU76565.1"/>
    <property type="molecule type" value="Genomic_DNA"/>
</dbReference>
<proteinExistence type="predicted"/>
<evidence type="ECO:0000313" key="2">
    <source>
        <dbReference type="EMBL" id="AYU76565.1"/>
    </source>
</evidence>
<feature type="compositionally biased region" description="Low complexity" evidence="1">
    <location>
        <begin position="443"/>
        <end position="461"/>
    </location>
</feature>
<feature type="compositionally biased region" description="Low complexity" evidence="1">
    <location>
        <begin position="224"/>
        <end position="245"/>
    </location>
</feature>
<feature type="compositionally biased region" description="Low complexity" evidence="1">
    <location>
        <begin position="772"/>
        <end position="791"/>
    </location>
</feature>
<gene>
    <name evidence="2" type="ORF">LdCL_090018800</name>
</gene>
<keyword evidence="3" id="KW-1185">Reference proteome</keyword>
<feature type="compositionally biased region" description="Basic residues" evidence="1">
    <location>
        <begin position="155"/>
        <end position="168"/>
    </location>
</feature>
<feature type="compositionally biased region" description="Polar residues" evidence="1">
    <location>
        <begin position="801"/>
        <end position="812"/>
    </location>
</feature>
<feature type="region of interest" description="Disordered" evidence="1">
    <location>
        <begin position="514"/>
        <end position="544"/>
    </location>
</feature>
<feature type="region of interest" description="Disordered" evidence="1">
    <location>
        <begin position="563"/>
        <end position="621"/>
    </location>
</feature>
<feature type="compositionally biased region" description="Low complexity" evidence="1">
    <location>
        <begin position="308"/>
        <end position="351"/>
    </location>
</feature>
<accession>A0A3S5H6E5</accession>
<feature type="compositionally biased region" description="Polar residues" evidence="1">
    <location>
        <begin position="406"/>
        <end position="427"/>
    </location>
</feature>
<feature type="compositionally biased region" description="Polar residues" evidence="1">
    <location>
        <begin position="279"/>
        <end position="291"/>
    </location>
</feature>
<evidence type="ECO:0000313" key="3">
    <source>
        <dbReference type="Proteomes" id="UP000274082"/>
    </source>
</evidence>
<dbReference type="VEuPathDB" id="TriTrypDB:LdBPK_091240.1"/>
<organism evidence="2 3">
    <name type="scientific">Leishmania donovani</name>
    <dbReference type="NCBI Taxonomy" id="5661"/>
    <lineage>
        <taxon>Eukaryota</taxon>
        <taxon>Discoba</taxon>
        <taxon>Euglenozoa</taxon>
        <taxon>Kinetoplastea</taxon>
        <taxon>Metakinetoplastina</taxon>
        <taxon>Trypanosomatida</taxon>
        <taxon>Trypanosomatidae</taxon>
        <taxon>Leishmaniinae</taxon>
        <taxon>Leishmania</taxon>
    </lineage>
</organism>